<feature type="domain" description="Ig-like" evidence="6">
    <location>
        <begin position="1105"/>
        <end position="1194"/>
    </location>
</feature>
<proteinExistence type="inferred from homology"/>
<dbReference type="Proteomes" id="UP001500936">
    <property type="component" value="Unassembled WGS sequence"/>
</dbReference>
<dbReference type="Gene3D" id="2.60.120.380">
    <property type="match status" value="1"/>
</dbReference>
<organism evidence="7 8">
    <name type="scientific">Nibrella viscosa</name>
    <dbReference type="NCBI Taxonomy" id="1084524"/>
    <lineage>
        <taxon>Bacteria</taxon>
        <taxon>Pseudomonadati</taxon>
        <taxon>Bacteroidota</taxon>
        <taxon>Cytophagia</taxon>
        <taxon>Cytophagales</taxon>
        <taxon>Spirosomataceae</taxon>
        <taxon>Nibrella</taxon>
    </lineage>
</organism>
<dbReference type="InterPro" id="IPR013783">
    <property type="entry name" value="Ig-like_fold"/>
</dbReference>
<evidence type="ECO:0000313" key="8">
    <source>
        <dbReference type="Proteomes" id="UP001500936"/>
    </source>
</evidence>
<keyword evidence="3 5" id="KW-0378">Hydrolase</keyword>
<dbReference type="PANTHER" id="PTHR43399">
    <property type="entry name" value="SUBTILISIN-RELATED"/>
    <property type="match status" value="1"/>
</dbReference>
<evidence type="ECO:0000256" key="1">
    <source>
        <dbReference type="ARBA" id="ARBA00011073"/>
    </source>
</evidence>
<evidence type="ECO:0000259" key="6">
    <source>
        <dbReference type="PROSITE" id="PS50835"/>
    </source>
</evidence>
<dbReference type="InterPro" id="IPR034058">
    <property type="entry name" value="TagA/B/C/D_pept_dom"/>
</dbReference>
<dbReference type="SUPFAM" id="SSF49785">
    <property type="entry name" value="Galactose-binding domain-like"/>
    <property type="match status" value="1"/>
</dbReference>
<dbReference type="InterPro" id="IPR023828">
    <property type="entry name" value="Peptidase_S8_Ser-AS"/>
</dbReference>
<accession>A0ABP8KS08</accession>
<dbReference type="PROSITE" id="PS51892">
    <property type="entry name" value="SUBTILASE"/>
    <property type="match status" value="1"/>
</dbReference>
<dbReference type="CDD" id="cd04842">
    <property type="entry name" value="Peptidases_S8_Kp43_protease"/>
    <property type="match status" value="1"/>
</dbReference>
<feature type="active site" description="Charge relay system" evidence="5">
    <location>
        <position position="396"/>
    </location>
</feature>
<evidence type="ECO:0000256" key="4">
    <source>
        <dbReference type="ARBA" id="ARBA00022825"/>
    </source>
</evidence>
<dbReference type="Pfam" id="PF00082">
    <property type="entry name" value="Peptidase_S8"/>
    <property type="match status" value="1"/>
</dbReference>
<dbReference type="PANTHER" id="PTHR43399:SF4">
    <property type="entry name" value="CELL WALL-ASSOCIATED PROTEASE"/>
    <property type="match status" value="1"/>
</dbReference>
<evidence type="ECO:0000313" key="7">
    <source>
        <dbReference type="EMBL" id="GAA4413101.1"/>
    </source>
</evidence>
<dbReference type="InterPro" id="IPR007110">
    <property type="entry name" value="Ig-like_dom"/>
</dbReference>
<dbReference type="PROSITE" id="PS00138">
    <property type="entry name" value="SUBTILASE_SER"/>
    <property type="match status" value="1"/>
</dbReference>
<protein>
    <recommendedName>
        <fullName evidence="6">Ig-like domain-containing protein</fullName>
    </recommendedName>
</protein>
<dbReference type="SUPFAM" id="SSF52743">
    <property type="entry name" value="Subtilisin-like"/>
    <property type="match status" value="1"/>
</dbReference>
<sequence>MNCGSVRNLGGFIPNSYMRHFSGWFITGLCLVRWFTGTAQPLPYSAWQRTQLTKVQQNIRQFQEGNYRRAVQRARQQNRLIEEVRPDGTVLTLRGIDERGELLYDVTYSATRAGTTTRTNAFYEGGSLGLNLTGASPAVQNRLAFWDGGRTLATHAEFGNRVTQIDNPSLTDNHATHVGGILIAAGQNTLAQGMAPGARLRAYDFNSDETEMAAAAQDLLISNHSYGTQAGWTFNDSRTGTIKWEWWGDTTISATEDHKFGFYNTNAQNWDRIAFNAPYYLIVKSAGNSHGANGPAAGSPYYFGSRSTTSTQPRQDQNGYDQISTYGTAKNILTVGAISTIANGYFQPTDARLASFSSWGPTDDGRIKPDLVGVGVSVLSTSSAGANRYTSLSGTSMSSPNVAGSLLLLQEYFAQLNNGRVMRSSTLKGLAIHTAEEAGPAPGPDYRYGWGLLNTERAATVIRNADRSHLLDERTLNQNQTYTLSVVASGRGPLVVTICWTDPEGTATPVTVANLNNRTPKLINDLDIRLTSGTQTILPWVLDPDRPEQPAGRGDNIRDNVEQIVVPNPIPGRTYTLTLSHKGSLKDGKQDYALLISGAGGQAYCTSAATANTGSRIDRVVIGSIDQRGSNTCSSYSDFMQQSTTVQSGQQLPLSVTVGTCDAARNVVVKAFVDWNLDGDFDDAGETVATSDILSSGATFSGTLTAPPGLANGQFTRLRIVAVETASAGAVTSCGPYANGETQEYLLQYVRTANDVGVITLVSPESGFCAQTGTATGADGSLTVAVRVRNFGTQLQQNIPVSIRVVDSNQNELTTLSGTIPSLAAFSESTLSLKASPQIRLEPGRSYQFICTTGLNADQDPTNNQISVIRATSPAPANGIFAALACGQDAAVSLTNTGAGTAFWYDSPAGGNFLAGGNRTSTALRPANGTYYAVINDFSARLGPVTKSAFGGGSYAGNFGPAPLLSTQVPLLIESARLYIGTSGRLTFTVRRADDSPISAVTLDVTATRNPNVTGSAPSGQLADDPNDPGAEYLLNLRIPEAGDYKITIEYEDGASIFRSNVGVSGFPFRIPGVATMRGSQFNADTLTTAWYYFYDLKLKALGCPAVQRTAVNLTTGDAVTATITPDGSTAICRGSAATLRANTGPGLSYQWLRNGQPIAGATSATYFASAEGTYAVQVANACLPATSPAVQVTLREAVPPVITRDGFTLTSNAASGNQWLLDGIAIAGATGRTYTATRSGRYSVRASIDGCGELISEEVAIVILATEPTLADDFFRVFPNPAVKTVTVEIPAATSNEPLPVVQLTNLQGATLRTTPMRRDGKIYTAILDLADLPGGTFFVLIQENGTAAVRAKRVIKL</sequence>
<dbReference type="InterPro" id="IPR036852">
    <property type="entry name" value="Peptidase_S8/S53_dom_sf"/>
</dbReference>
<comment type="similarity">
    <text evidence="1 5">Belongs to the peptidase S8 family.</text>
</comment>
<dbReference type="InterPro" id="IPR051048">
    <property type="entry name" value="Peptidase_S8/S53_subtilisin"/>
</dbReference>
<gene>
    <name evidence="7" type="ORF">GCM10023187_41040</name>
</gene>
<keyword evidence="2 5" id="KW-0645">Protease</keyword>
<evidence type="ECO:0000256" key="5">
    <source>
        <dbReference type="PROSITE-ProRule" id="PRU01240"/>
    </source>
</evidence>
<dbReference type="InterPro" id="IPR045474">
    <property type="entry name" value="GEVED"/>
</dbReference>
<keyword evidence="4 5" id="KW-0720">Serine protease</keyword>
<dbReference type="Gene3D" id="3.40.50.200">
    <property type="entry name" value="Peptidase S8/S53 domain"/>
    <property type="match status" value="1"/>
</dbReference>
<dbReference type="Pfam" id="PF20009">
    <property type="entry name" value="GEVED"/>
    <property type="match status" value="1"/>
</dbReference>
<reference evidence="8" key="1">
    <citation type="journal article" date="2019" name="Int. J. Syst. Evol. Microbiol.">
        <title>The Global Catalogue of Microorganisms (GCM) 10K type strain sequencing project: providing services to taxonomists for standard genome sequencing and annotation.</title>
        <authorList>
            <consortium name="The Broad Institute Genomics Platform"/>
            <consortium name="The Broad Institute Genome Sequencing Center for Infectious Disease"/>
            <person name="Wu L."/>
            <person name="Ma J."/>
        </authorList>
    </citation>
    <scope>NUCLEOTIDE SEQUENCE [LARGE SCALE GENOMIC DNA]</scope>
    <source>
        <strain evidence="8">JCM 17925</strain>
    </source>
</reference>
<evidence type="ECO:0000256" key="2">
    <source>
        <dbReference type="ARBA" id="ARBA00022670"/>
    </source>
</evidence>
<keyword evidence="8" id="KW-1185">Reference proteome</keyword>
<dbReference type="InterPro" id="IPR008979">
    <property type="entry name" value="Galactose-bd-like_sf"/>
</dbReference>
<evidence type="ECO:0000256" key="3">
    <source>
        <dbReference type="ARBA" id="ARBA00022801"/>
    </source>
</evidence>
<comment type="caution">
    <text evidence="7">The sequence shown here is derived from an EMBL/GenBank/DDBJ whole genome shotgun (WGS) entry which is preliminary data.</text>
</comment>
<dbReference type="EMBL" id="BAABHB010000010">
    <property type="protein sequence ID" value="GAA4413101.1"/>
    <property type="molecule type" value="Genomic_DNA"/>
</dbReference>
<dbReference type="Gene3D" id="2.60.40.10">
    <property type="entry name" value="Immunoglobulins"/>
    <property type="match status" value="1"/>
</dbReference>
<dbReference type="PROSITE" id="PS50835">
    <property type="entry name" value="IG_LIKE"/>
    <property type="match status" value="1"/>
</dbReference>
<feature type="active site" description="Charge relay system" evidence="5">
    <location>
        <position position="174"/>
    </location>
</feature>
<feature type="active site" description="Charge relay system" evidence="5">
    <location>
        <position position="147"/>
    </location>
</feature>
<name>A0ABP8KS08_9BACT</name>
<dbReference type="InterPro" id="IPR000209">
    <property type="entry name" value="Peptidase_S8/S53_dom"/>
</dbReference>